<dbReference type="EMBL" id="FCNZ02000026">
    <property type="protein sequence ID" value="SAL75460.1"/>
    <property type="molecule type" value="Genomic_DNA"/>
</dbReference>
<keyword evidence="3 4" id="KW-0143">Chaperone</keyword>
<comment type="caution">
    <text evidence="5">The sequence shown here is derived from an EMBL/GenBank/DDBJ whole genome shotgun (WGS) entry which is preliminary data.</text>
</comment>
<name>A0A158K4K6_9BURK</name>
<evidence type="ECO:0000256" key="4">
    <source>
        <dbReference type="HAMAP-Rule" id="MF_02200"/>
    </source>
</evidence>
<dbReference type="GO" id="GO:0005048">
    <property type="term" value="F:signal sequence binding"/>
    <property type="evidence" value="ECO:0007669"/>
    <property type="project" value="UniProtKB-UniRule"/>
</dbReference>
<dbReference type="Gene3D" id="3.30.70.920">
    <property type="match status" value="1"/>
</dbReference>
<dbReference type="PANTHER" id="PTHR38603:SF1">
    <property type="entry name" value="CHAPERONE NAPD"/>
    <property type="match status" value="1"/>
</dbReference>
<comment type="similarity">
    <text evidence="4">Belongs to the NapD family.</text>
</comment>
<evidence type="ECO:0000313" key="5">
    <source>
        <dbReference type="EMBL" id="SAL75460.1"/>
    </source>
</evidence>
<proteinExistence type="inferred from homology"/>
<dbReference type="HAMAP" id="MF_02200">
    <property type="entry name" value="NapD"/>
    <property type="match status" value="1"/>
</dbReference>
<reference evidence="5" key="1">
    <citation type="submission" date="2016-01" db="EMBL/GenBank/DDBJ databases">
        <authorList>
            <person name="Peeters Charlotte."/>
        </authorList>
    </citation>
    <scope>NUCLEOTIDE SEQUENCE</scope>
    <source>
        <strain evidence="5">LMG 22936</strain>
    </source>
</reference>
<sequence length="131" mass="13669">MPVSAFETIAHVNSNGETGDGEIAESAARDSKAEMAESHIAGIVVHANGTHMESIRKSISVIPGAVIHAITPTGKLVVTLEANRSADIVGQLQAIHALPGVHSAALIYQHHEDVESLDEEIGDETDPAGVH</sequence>
<comment type="subunit">
    <text evidence="4">Interacts with the cytoplasmic NapA precursor.</text>
</comment>
<dbReference type="Pfam" id="PF03927">
    <property type="entry name" value="NapD"/>
    <property type="match status" value="1"/>
</dbReference>
<comment type="subcellular location">
    <subcellularLocation>
        <location evidence="1 4">Cytoplasm</location>
    </subcellularLocation>
</comment>
<gene>
    <name evidence="4" type="primary">napD</name>
    <name evidence="5" type="ORF">AWB66_05198</name>
</gene>
<evidence type="ECO:0000313" key="6">
    <source>
        <dbReference type="Proteomes" id="UP000054717"/>
    </source>
</evidence>
<dbReference type="Proteomes" id="UP000054717">
    <property type="component" value="Unassembled WGS sequence"/>
</dbReference>
<dbReference type="PANTHER" id="PTHR38603">
    <property type="entry name" value="CHAPERONE NAPD"/>
    <property type="match status" value="1"/>
</dbReference>
<dbReference type="RefSeq" id="WP_235021238.1">
    <property type="nucleotide sequence ID" value="NZ_FCNZ02000026.1"/>
</dbReference>
<evidence type="ECO:0000256" key="3">
    <source>
        <dbReference type="ARBA" id="ARBA00023186"/>
    </source>
</evidence>
<dbReference type="AlphaFoldDB" id="A0A158K4K6"/>
<protein>
    <recommendedName>
        <fullName evidence="4">Chaperone NapD</fullName>
    </recommendedName>
    <alternativeName>
        <fullName evidence="4">NapA signal peptide-binding chaperone NapD</fullName>
    </alternativeName>
</protein>
<keyword evidence="6" id="KW-1185">Reference proteome</keyword>
<dbReference type="STRING" id="326475.AWB66_05198"/>
<dbReference type="GO" id="GO:0005737">
    <property type="term" value="C:cytoplasm"/>
    <property type="evidence" value="ECO:0007669"/>
    <property type="project" value="UniProtKB-SubCell"/>
</dbReference>
<evidence type="ECO:0000256" key="2">
    <source>
        <dbReference type="ARBA" id="ARBA00022490"/>
    </source>
</evidence>
<organism evidence="5 6">
    <name type="scientific">Caballeronia telluris</name>
    <dbReference type="NCBI Taxonomy" id="326475"/>
    <lineage>
        <taxon>Bacteria</taxon>
        <taxon>Pseudomonadati</taxon>
        <taxon>Pseudomonadota</taxon>
        <taxon>Betaproteobacteria</taxon>
        <taxon>Burkholderiales</taxon>
        <taxon>Burkholderiaceae</taxon>
        <taxon>Caballeronia</taxon>
    </lineage>
</organism>
<dbReference type="InterPro" id="IPR005623">
    <property type="entry name" value="Chaperone_NapD_NO3_reduct"/>
</dbReference>
<accession>A0A158K4K6</accession>
<comment type="function">
    <text evidence="4">Chaperone for NapA, the catalytic subunit of the periplasmic nitrate reductase. It binds directly and specifically to the twin-arginine signal peptide of NapA, preventing premature interaction with the Tat translocase and premature export.</text>
</comment>
<evidence type="ECO:0000256" key="1">
    <source>
        <dbReference type="ARBA" id="ARBA00004496"/>
    </source>
</evidence>
<dbReference type="GO" id="GO:0051224">
    <property type="term" value="P:negative regulation of protein transport"/>
    <property type="evidence" value="ECO:0007669"/>
    <property type="project" value="UniProtKB-UniRule"/>
</dbReference>
<keyword evidence="2 4" id="KW-0963">Cytoplasm</keyword>